<dbReference type="EMBL" id="VFPM01000006">
    <property type="protein sequence ID" value="TQM54601.1"/>
    <property type="molecule type" value="Genomic_DNA"/>
</dbReference>
<comment type="caution">
    <text evidence="7">The sequence shown here is derived from an EMBL/GenBank/DDBJ whole genome shotgun (WGS) entry which is preliminary data.</text>
</comment>
<name>A0A543H8F2_9MICO</name>
<keyword evidence="2" id="KW-0813">Transport</keyword>
<feature type="region of interest" description="Disordered" evidence="5">
    <location>
        <begin position="1"/>
        <end position="27"/>
    </location>
</feature>
<keyword evidence="3" id="KW-0547">Nucleotide-binding</keyword>
<gene>
    <name evidence="7" type="ORF">FBY41_4639</name>
</gene>
<proteinExistence type="inferred from homology"/>
<dbReference type="InterPro" id="IPR027417">
    <property type="entry name" value="P-loop_NTPase"/>
</dbReference>
<evidence type="ECO:0000256" key="4">
    <source>
        <dbReference type="ARBA" id="ARBA00022840"/>
    </source>
</evidence>
<dbReference type="SMART" id="SM00382">
    <property type="entry name" value="AAA"/>
    <property type="match status" value="1"/>
</dbReference>
<sequence length="318" mass="33783">MTSTSSPGSSRSTPSSRPHGPGSSTTVTLRGVTKRYRSLAALDGVDLDLGPGITGLLGPNGAGKTTMLRVIATVLRPDDGEVRLLGRDPGDPAARTEVRRRLGYQPQELGFPRGFSAMAFVNYMAVLKEWADRSARTNEVRRVLDLVGLGDVSTKRISRLSGGQRRRVALAQSLLGTPELLVLDEPTTGLDPEQRASLRGVLADIAATSTMVISTHQTEDVAALCSRVIVLDAGRVHFDGTVPELVSLAAGRVWMAAEPDAAAQASWRTASGRYRNVGEQVPRGAELVEPSLEDAYLLLRGATGRSSDDPTISTEVSS</sequence>
<keyword evidence="8" id="KW-1185">Reference proteome</keyword>
<accession>A0A543H8F2</accession>
<dbReference type="GO" id="GO:0005524">
    <property type="term" value="F:ATP binding"/>
    <property type="evidence" value="ECO:0007669"/>
    <property type="project" value="UniProtKB-KW"/>
</dbReference>
<dbReference type="InterPro" id="IPR003439">
    <property type="entry name" value="ABC_transporter-like_ATP-bd"/>
</dbReference>
<dbReference type="SUPFAM" id="SSF52540">
    <property type="entry name" value="P-loop containing nucleoside triphosphate hydrolases"/>
    <property type="match status" value="1"/>
</dbReference>
<comment type="similarity">
    <text evidence="1">Belongs to the ABC transporter superfamily.</text>
</comment>
<evidence type="ECO:0000256" key="1">
    <source>
        <dbReference type="ARBA" id="ARBA00005417"/>
    </source>
</evidence>
<evidence type="ECO:0000256" key="5">
    <source>
        <dbReference type="SAM" id="MobiDB-lite"/>
    </source>
</evidence>
<feature type="domain" description="ABC transporter" evidence="6">
    <location>
        <begin position="27"/>
        <end position="258"/>
    </location>
</feature>
<dbReference type="InterPro" id="IPR003593">
    <property type="entry name" value="AAA+_ATPase"/>
</dbReference>
<dbReference type="OrthoDB" id="9804819at2"/>
<feature type="compositionally biased region" description="Low complexity" evidence="5">
    <location>
        <begin position="1"/>
        <end position="26"/>
    </location>
</feature>
<keyword evidence="4" id="KW-0067">ATP-binding</keyword>
<organism evidence="7 8">
    <name type="scientific">Humibacillus xanthopallidus</name>
    <dbReference type="NCBI Taxonomy" id="412689"/>
    <lineage>
        <taxon>Bacteria</taxon>
        <taxon>Bacillati</taxon>
        <taxon>Actinomycetota</taxon>
        <taxon>Actinomycetes</taxon>
        <taxon>Micrococcales</taxon>
        <taxon>Intrasporangiaceae</taxon>
        <taxon>Humibacillus</taxon>
    </lineage>
</organism>
<evidence type="ECO:0000256" key="2">
    <source>
        <dbReference type="ARBA" id="ARBA00022448"/>
    </source>
</evidence>
<dbReference type="Gene3D" id="3.40.50.300">
    <property type="entry name" value="P-loop containing nucleotide triphosphate hydrolases"/>
    <property type="match status" value="1"/>
</dbReference>
<dbReference type="AlphaFoldDB" id="A0A543H8F2"/>
<dbReference type="InterPro" id="IPR017871">
    <property type="entry name" value="ABC_transporter-like_CS"/>
</dbReference>
<dbReference type="PANTHER" id="PTHR43335">
    <property type="entry name" value="ABC TRANSPORTER, ATP-BINDING PROTEIN"/>
    <property type="match status" value="1"/>
</dbReference>
<evidence type="ECO:0000313" key="7">
    <source>
        <dbReference type="EMBL" id="TQM54601.1"/>
    </source>
</evidence>
<dbReference type="PROSITE" id="PS00211">
    <property type="entry name" value="ABC_TRANSPORTER_1"/>
    <property type="match status" value="1"/>
</dbReference>
<dbReference type="RefSeq" id="WP_141847614.1">
    <property type="nucleotide sequence ID" value="NZ_VFPM01000006.1"/>
</dbReference>
<dbReference type="GO" id="GO:0016887">
    <property type="term" value="F:ATP hydrolysis activity"/>
    <property type="evidence" value="ECO:0007669"/>
    <property type="project" value="InterPro"/>
</dbReference>
<evidence type="ECO:0000259" key="6">
    <source>
        <dbReference type="PROSITE" id="PS50893"/>
    </source>
</evidence>
<protein>
    <submittedName>
        <fullName evidence="7">ABC-type multidrug transport system ATPase subunit</fullName>
    </submittedName>
</protein>
<dbReference type="PANTHER" id="PTHR43335:SF2">
    <property type="entry name" value="ABC TRANSPORTER, ATP-BINDING PROTEIN"/>
    <property type="match status" value="1"/>
</dbReference>
<dbReference type="PROSITE" id="PS50893">
    <property type="entry name" value="ABC_TRANSPORTER_2"/>
    <property type="match status" value="1"/>
</dbReference>
<dbReference type="Proteomes" id="UP000316747">
    <property type="component" value="Unassembled WGS sequence"/>
</dbReference>
<evidence type="ECO:0000256" key="3">
    <source>
        <dbReference type="ARBA" id="ARBA00022741"/>
    </source>
</evidence>
<evidence type="ECO:0000313" key="8">
    <source>
        <dbReference type="Proteomes" id="UP000316747"/>
    </source>
</evidence>
<dbReference type="Pfam" id="PF00005">
    <property type="entry name" value="ABC_tran"/>
    <property type="match status" value="1"/>
</dbReference>
<reference evidence="7 8" key="1">
    <citation type="submission" date="2019-06" db="EMBL/GenBank/DDBJ databases">
        <title>Genome sequencing of plant associated microbes to promote plant fitness in Sorghum bicolor and Oryza sativa.</title>
        <authorList>
            <person name="Coleman-Derr D."/>
        </authorList>
    </citation>
    <scope>NUCLEOTIDE SEQUENCE [LARGE SCALE GENOMIC DNA]</scope>
    <source>
        <strain evidence="7 8">KV-663</strain>
    </source>
</reference>